<evidence type="ECO:0000313" key="2">
    <source>
        <dbReference type="Proteomes" id="UP000032046"/>
    </source>
</evidence>
<accession>A0A0D0IWY5</accession>
<name>A0A0D0IWY5_9BACT</name>
<dbReference type="RefSeq" id="WP_042518502.1">
    <property type="nucleotide sequence ID" value="NZ_JXQI01000068.1"/>
</dbReference>
<dbReference type="Proteomes" id="UP000032046">
    <property type="component" value="Unassembled WGS sequence"/>
</dbReference>
<proteinExistence type="predicted"/>
<organism evidence="1 2">
    <name type="scientific">Prevotella pectinovora</name>
    <dbReference type="NCBI Taxonomy" id="1602169"/>
    <lineage>
        <taxon>Bacteria</taxon>
        <taxon>Pseudomonadati</taxon>
        <taxon>Bacteroidota</taxon>
        <taxon>Bacteroidia</taxon>
        <taxon>Bacteroidales</taxon>
        <taxon>Prevotellaceae</taxon>
        <taxon>Prevotella</taxon>
    </lineage>
</organism>
<comment type="caution">
    <text evidence="1">The sequence shown here is derived from an EMBL/GenBank/DDBJ whole genome shotgun (WGS) entry which is preliminary data.</text>
</comment>
<dbReference type="EMBL" id="JXQK01000046">
    <property type="protein sequence ID" value="KIP63210.1"/>
    <property type="molecule type" value="Genomic_DNA"/>
</dbReference>
<gene>
    <name evidence="1" type="ORF">ST44_04695</name>
</gene>
<sequence>MDEAKDLHIKSIFKVTRYSYKYRNPYKCHWPEFKLDSHEVTFLFTLKEAEEYVKQNAIYHQYGTYAYVVTEIPIGLQVMERLMSDSFSQRVYLSDGNLWGVSDYANIMQRETPFSMNEVELGHYLGKRRMFHGRKPKEILFKPGDIVEVFGYHGNDYWSDDEVNLAIVVKTPPTMEEVKKMQDKYMATHTDYDLTDHSLGYRFDHSLDVYMVLPYNYGGIDCSPTIATMKPSLPITTRRKKNLLDQYEKYLAEAEKNI</sequence>
<dbReference type="STRING" id="1602171.ST44_04695"/>
<protein>
    <submittedName>
        <fullName evidence="1">Uncharacterized protein</fullName>
    </submittedName>
</protein>
<dbReference type="AlphaFoldDB" id="A0A0D0IWY5"/>
<dbReference type="OrthoDB" id="9808350at2"/>
<keyword evidence="2" id="KW-1185">Reference proteome</keyword>
<reference evidence="1 2" key="1">
    <citation type="submission" date="2015-01" db="EMBL/GenBank/DDBJ databases">
        <title>Comparative genomics of non-oral Prevotella species.</title>
        <authorList>
            <person name="Accetto T."/>
            <person name="Nograsek B."/>
            <person name="Avgustin G."/>
        </authorList>
    </citation>
    <scope>NUCLEOTIDE SEQUENCE [LARGE SCALE GENOMIC DNA]</scope>
    <source>
        <strain evidence="1 2">P5-119</strain>
    </source>
</reference>
<evidence type="ECO:0000313" key="1">
    <source>
        <dbReference type="EMBL" id="KIP63210.1"/>
    </source>
</evidence>